<dbReference type="EMBL" id="JBDJPC010000006">
    <property type="protein sequence ID" value="KAL1498070.1"/>
    <property type="molecule type" value="Genomic_DNA"/>
</dbReference>
<accession>A0ABD1ENJ3</accession>
<feature type="region of interest" description="Disordered" evidence="1">
    <location>
        <begin position="73"/>
        <end position="116"/>
    </location>
</feature>
<name>A0ABD1ENJ3_HYPHA</name>
<reference evidence="2 3" key="1">
    <citation type="submission" date="2024-05" db="EMBL/GenBank/DDBJ databases">
        <title>Genetic variation in Jamaican populations of the coffee berry borer (Hypothenemus hampei).</title>
        <authorList>
            <person name="Errbii M."/>
            <person name="Myrie A."/>
        </authorList>
    </citation>
    <scope>NUCLEOTIDE SEQUENCE [LARGE SCALE GENOMIC DNA]</scope>
    <source>
        <strain evidence="2">JA-Hopewell-2020-01-JO</strain>
        <tissue evidence="2">Whole body</tissue>
    </source>
</reference>
<proteinExistence type="predicted"/>
<evidence type="ECO:0000313" key="3">
    <source>
        <dbReference type="Proteomes" id="UP001566132"/>
    </source>
</evidence>
<sequence>MIVKYNPELIKGNKRVLVVKRQSYSPNVLVMPSKGRQVSLCTDHEGYLTPKLKRWINKSEMLNGKMRYQELNTTGNAERNSIQDDDETHLYEPPPIPSNHPLKRRDSGKPYFYSNM</sequence>
<evidence type="ECO:0000256" key="1">
    <source>
        <dbReference type="SAM" id="MobiDB-lite"/>
    </source>
</evidence>
<dbReference type="Proteomes" id="UP001566132">
    <property type="component" value="Unassembled WGS sequence"/>
</dbReference>
<keyword evidence="3" id="KW-1185">Reference proteome</keyword>
<evidence type="ECO:0000313" key="2">
    <source>
        <dbReference type="EMBL" id="KAL1498070.1"/>
    </source>
</evidence>
<gene>
    <name evidence="2" type="ORF">ABEB36_008927</name>
</gene>
<comment type="caution">
    <text evidence="2">The sequence shown here is derived from an EMBL/GenBank/DDBJ whole genome shotgun (WGS) entry which is preliminary data.</text>
</comment>
<dbReference type="AlphaFoldDB" id="A0ABD1ENJ3"/>
<protein>
    <submittedName>
        <fullName evidence="2">Uncharacterized protein</fullName>
    </submittedName>
</protein>
<organism evidence="2 3">
    <name type="scientific">Hypothenemus hampei</name>
    <name type="common">Coffee berry borer</name>
    <dbReference type="NCBI Taxonomy" id="57062"/>
    <lineage>
        <taxon>Eukaryota</taxon>
        <taxon>Metazoa</taxon>
        <taxon>Ecdysozoa</taxon>
        <taxon>Arthropoda</taxon>
        <taxon>Hexapoda</taxon>
        <taxon>Insecta</taxon>
        <taxon>Pterygota</taxon>
        <taxon>Neoptera</taxon>
        <taxon>Endopterygota</taxon>
        <taxon>Coleoptera</taxon>
        <taxon>Polyphaga</taxon>
        <taxon>Cucujiformia</taxon>
        <taxon>Curculionidae</taxon>
        <taxon>Scolytinae</taxon>
        <taxon>Hypothenemus</taxon>
    </lineage>
</organism>